<sequence>PEAEAKVARTYSLASAPLRLLSHSFHSTANSHPGPGHDPTAVTTDHLHWHLSHSAHLQPLPAPQDHDLLVPLSVPTSTTNHLLPSLANALSANVPSAKRAAADCHPSAHDLDDQLIQPRPKLLRLSPPAVSECDHLNRQRKKSGCSCRTTSDIRSLAICPCRTFFTVN</sequence>
<proteinExistence type="predicted"/>
<feature type="non-terminal residue" evidence="1">
    <location>
        <position position="168"/>
    </location>
</feature>
<reference evidence="1" key="1">
    <citation type="journal article" date="2020" name="Fungal Divers.">
        <title>Resolving the Mortierellaceae phylogeny through synthesis of multi-gene phylogenetics and phylogenomics.</title>
        <authorList>
            <person name="Vandepol N."/>
            <person name="Liber J."/>
            <person name="Desiro A."/>
            <person name="Na H."/>
            <person name="Kennedy M."/>
            <person name="Barry K."/>
            <person name="Grigoriev I.V."/>
            <person name="Miller A.N."/>
            <person name="O'Donnell K."/>
            <person name="Stajich J.E."/>
            <person name="Bonito G."/>
        </authorList>
    </citation>
    <scope>NUCLEOTIDE SEQUENCE</scope>
    <source>
        <strain evidence="1">KOD1015</strain>
    </source>
</reference>
<evidence type="ECO:0000313" key="2">
    <source>
        <dbReference type="Proteomes" id="UP000780801"/>
    </source>
</evidence>
<organism evidence="1 2">
    <name type="scientific">Lunasporangiospora selenospora</name>
    <dbReference type="NCBI Taxonomy" id="979761"/>
    <lineage>
        <taxon>Eukaryota</taxon>
        <taxon>Fungi</taxon>
        <taxon>Fungi incertae sedis</taxon>
        <taxon>Mucoromycota</taxon>
        <taxon>Mortierellomycotina</taxon>
        <taxon>Mortierellomycetes</taxon>
        <taxon>Mortierellales</taxon>
        <taxon>Mortierellaceae</taxon>
        <taxon>Lunasporangiospora</taxon>
    </lineage>
</organism>
<gene>
    <name evidence="1" type="ORF">BGW38_008498</name>
</gene>
<feature type="non-terminal residue" evidence="1">
    <location>
        <position position="1"/>
    </location>
</feature>
<dbReference type="AlphaFoldDB" id="A0A9P6FJU6"/>
<protein>
    <submittedName>
        <fullName evidence="1">Uncharacterized protein</fullName>
    </submittedName>
</protein>
<dbReference type="Proteomes" id="UP000780801">
    <property type="component" value="Unassembled WGS sequence"/>
</dbReference>
<comment type="caution">
    <text evidence="1">The sequence shown here is derived from an EMBL/GenBank/DDBJ whole genome shotgun (WGS) entry which is preliminary data.</text>
</comment>
<name>A0A9P6FJU6_9FUNG</name>
<dbReference type="OrthoDB" id="1068471at2759"/>
<accession>A0A9P6FJU6</accession>
<dbReference type="EMBL" id="JAABOA010005875">
    <property type="protein sequence ID" value="KAF9572696.1"/>
    <property type="molecule type" value="Genomic_DNA"/>
</dbReference>
<evidence type="ECO:0000313" key="1">
    <source>
        <dbReference type="EMBL" id="KAF9572696.1"/>
    </source>
</evidence>
<keyword evidence="2" id="KW-1185">Reference proteome</keyword>